<evidence type="ECO:0000313" key="3">
    <source>
        <dbReference type="Proteomes" id="UP000596130"/>
    </source>
</evidence>
<gene>
    <name evidence="2" type="ORF">I8755_05295</name>
</gene>
<organism evidence="2 3">
    <name type="scientific">Streptomyces alfalfae</name>
    <dbReference type="NCBI Taxonomy" id="1642299"/>
    <lineage>
        <taxon>Bacteria</taxon>
        <taxon>Bacillati</taxon>
        <taxon>Actinomycetota</taxon>
        <taxon>Actinomycetes</taxon>
        <taxon>Kitasatosporales</taxon>
        <taxon>Streptomycetaceae</taxon>
        <taxon>Streptomyces</taxon>
    </lineage>
</organism>
<evidence type="ECO:0000313" key="2">
    <source>
        <dbReference type="EMBL" id="QQC93607.1"/>
    </source>
</evidence>
<accession>A0A7T4PNL3</accession>
<name>A0A7T4PNL3_9ACTN</name>
<dbReference type="EMBL" id="CP065959">
    <property type="protein sequence ID" value="QQC93607.1"/>
    <property type="molecule type" value="Genomic_DNA"/>
</dbReference>
<dbReference type="Proteomes" id="UP000596130">
    <property type="component" value="Chromosome"/>
</dbReference>
<feature type="region of interest" description="Disordered" evidence="1">
    <location>
        <begin position="15"/>
        <end position="50"/>
    </location>
</feature>
<protein>
    <submittedName>
        <fullName evidence="2">Uncharacterized protein</fullName>
    </submittedName>
</protein>
<sequence>MLLGDLLKSGHVEVGRPVPPARLPNRRLRGRQDHLGSARSARSAPYGPRNCSARRARWWTDTEGVARKTTTIVVMDFGRITIRVGLHVHTARRRFHEPWTSTAAPHGAL</sequence>
<dbReference type="AlphaFoldDB" id="A0A7T4PNL3"/>
<proteinExistence type="predicted"/>
<reference evidence="2 3" key="1">
    <citation type="submission" date="2020-12" db="EMBL/GenBank/DDBJ databases">
        <title>Identification and biosynthesis of polyene macrolides produced by Streptomyces alfalfae Men-myco-93-63.</title>
        <authorList>
            <person name="Liu D."/>
            <person name="Li Y."/>
            <person name="Liu L."/>
            <person name="Han X."/>
            <person name="Shen F."/>
        </authorList>
    </citation>
    <scope>NUCLEOTIDE SEQUENCE [LARGE SCALE GENOMIC DNA]</scope>
    <source>
        <strain evidence="2 3">Men-myco-93-63</strain>
    </source>
</reference>
<evidence type="ECO:0000256" key="1">
    <source>
        <dbReference type="SAM" id="MobiDB-lite"/>
    </source>
</evidence>